<protein>
    <submittedName>
        <fullName evidence="2">Uncharacterized protein</fullName>
    </submittedName>
</protein>
<evidence type="ECO:0000313" key="2">
    <source>
        <dbReference type="EMBL" id="CAG9294643.1"/>
    </source>
</evidence>
<dbReference type="AlphaFoldDB" id="A0A8J9SJU6"/>
<dbReference type="Gene3D" id="1.25.40.20">
    <property type="entry name" value="Ankyrin repeat-containing domain"/>
    <property type="match status" value="1"/>
</dbReference>
<feature type="region of interest" description="Disordered" evidence="1">
    <location>
        <begin position="1"/>
        <end position="35"/>
    </location>
</feature>
<organism evidence="2">
    <name type="scientific">Phaeodactylum tricornutum</name>
    <name type="common">Diatom</name>
    <dbReference type="NCBI Taxonomy" id="2850"/>
    <lineage>
        <taxon>Eukaryota</taxon>
        <taxon>Sar</taxon>
        <taxon>Stramenopiles</taxon>
        <taxon>Ochrophyta</taxon>
        <taxon>Bacillariophyta</taxon>
        <taxon>Bacillariophyceae</taxon>
        <taxon>Bacillariophycidae</taxon>
        <taxon>Naviculales</taxon>
        <taxon>Phaeodactylaceae</taxon>
        <taxon>Phaeodactylum</taxon>
    </lineage>
</organism>
<proteinExistence type="predicted"/>
<dbReference type="Pfam" id="PF12796">
    <property type="entry name" value="Ank_2"/>
    <property type="match status" value="1"/>
</dbReference>
<gene>
    <name evidence="2" type="ORF">PTTT1_LOCUS55355</name>
</gene>
<dbReference type="SUPFAM" id="SSF48403">
    <property type="entry name" value="Ankyrin repeat"/>
    <property type="match status" value="1"/>
</dbReference>
<dbReference type="InterPro" id="IPR036770">
    <property type="entry name" value="Ankyrin_rpt-contain_sf"/>
</dbReference>
<name>A0A8J9SJU6_PHATR</name>
<dbReference type="EMBL" id="OU594950">
    <property type="protein sequence ID" value="CAG9294643.1"/>
    <property type="molecule type" value="Genomic_DNA"/>
</dbReference>
<accession>A0A8J9SJU6</accession>
<dbReference type="Proteomes" id="UP000836788">
    <property type="component" value="Chromosome 9"/>
</dbReference>
<dbReference type="SMART" id="SM00248">
    <property type="entry name" value="ANK"/>
    <property type="match status" value="2"/>
</dbReference>
<sequence length="229" mass="25805">MDLTNRELLQSPSRKRKRVGERTEVSKKSSSLSETEIVATKKDVSPVEFLRLLIPSAEDPTQSGASLFPFSGQAPSMEELKNYDMESVTAIRAMDVAHLRHLLTNQGKSFHGCNRNGESLLHLACRRSNVDTVNFLVHEANVATNAVDDLGRTILHDAVWKSFADVELLKALLPTISPRLLLQKDQRGHTAFDYARRQHWTVWTEFLESHKDFIVRRLSMEGEPGTIVG</sequence>
<reference evidence="2" key="1">
    <citation type="submission" date="2022-02" db="EMBL/GenBank/DDBJ databases">
        <authorList>
            <person name="Giguere J D."/>
        </authorList>
    </citation>
    <scope>NUCLEOTIDE SEQUENCE</scope>
    <source>
        <strain evidence="2">CCAP 1055/1</strain>
    </source>
</reference>
<dbReference type="InterPro" id="IPR002110">
    <property type="entry name" value="Ankyrin_rpt"/>
</dbReference>
<evidence type="ECO:0000256" key="1">
    <source>
        <dbReference type="SAM" id="MobiDB-lite"/>
    </source>
</evidence>